<protein>
    <submittedName>
        <fullName evidence="2">Zinc ribbon domain-containing protein</fullName>
    </submittedName>
</protein>
<sequence length="100" mass="10979">MFCPHCSEEIAAQAEICPKCGVRVHNTSEEDKPNIAINILSVCCTPLLGIIMYFVWKGDKPKAAKSALVWALIAIGLYVVLMVLFGILGFVLGSIDEYNY</sequence>
<accession>A0A544UMX9</accession>
<dbReference type="Proteomes" id="UP000317944">
    <property type="component" value="Unassembled WGS sequence"/>
</dbReference>
<comment type="caution">
    <text evidence="2">The sequence shown here is derived from an EMBL/GenBank/DDBJ whole genome shotgun (WGS) entry which is preliminary data.</text>
</comment>
<feature type="transmembrane region" description="Helical" evidence="1">
    <location>
        <begin position="35"/>
        <end position="56"/>
    </location>
</feature>
<dbReference type="OrthoDB" id="90521at2"/>
<keyword evidence="1" id="KW-0472">Membrane</keyword>
<evidence type="ECO:0000313" key="3">
    <source>
        <dbReference type="Proteomes" id="UP000317944"/>
    </source>
</evidence>
<dbReference type="AlphaFoldDB" id="A0A544UMX9"/>
<name>A0A544UMX9_LYSSH</name>
<reference evidence="2 3" key="1">
    <citation type="submission" date="2018-03" db="EMBL/GenBank/DDBJ databases">
        <title>Aerobic endospore-forming bacteria genome sequencing and assembly.</title>
        <authorList>
            <person name="Cavalcante D.A."/>
            <person name="Driks A."/>
            <person name="Putonti C."/>
            <person name="De-Souza M.T."/>
        </authorList>
    </citation>
    <scope>NUCLEOTIDE SEQUENCE [LARGE SCALE GENOMIC DNA]</scope>
    <source>
        <strain evidence="2 3">SDF0037</strain>
    </source>
</reference>
<dbReference type="EMBL" id="SADV01000005">
    <property type="protein sequence ID" value="TQR35194.1"/>
    <property type="molecule type" value="Genomic_DNA"/>
</dbReference>
<proteinExistence type="predicted"/>
<dbReference type="RefSeq" id="WP_142508303.1">
    <property type="nucleotide sequence ID" value="NZ_SADV01000005.1"/>
</dbReference>
<keyword evidence="1" id="KW-0812">Transmembrane</keyword>
<evidence type="ECO:0000313" key="2">
    <source>
        <dbReference type="EMBL" id="TQR35194.1"/>
    </source>
</evidence>
<feature type="transmembrane region" description="Helical" evidence="1">
    <location>
        <begin position="68"/>
        <end position="95"/>
    </location>
</feature>
<organism evidence="2 3">
    <name type="scientific">Lysinibacillus sphaericus</name>
    <name type="common">Bacillus sphaericus</name>
    <dbReference type="NCBI Taxonomy" id="1421"/>
    <lineage>
        <taxon>Bacteria</taxon>
        <taxon>Bacillati</taxon>
        <taxon>Bacillota</taxon>
        <taxon>Bacilli</taxon>
        <taxon>Bacillales</taxon>
        <taxon>Bacillaceae</taxon>
        <taxon>Lysinibacillus</taxon>
    </lineage>
</organism>
<gene>
    <name evidence="2" type="ORF">C7Y47_08055</name>
</gene>
<keyword evidence="1" id="KW-1133">Transmembrane helix</keyword>
<evidence type="ECO:0000256" key="1">
    <source>
        <dbReference type="SAM" id="Phobius"/>
    </source>
</evidence>